<reference evidence="2" key="1">
    <citation type="submission" date="2021-07" db="EMBL/GenBank/DDBJ databases">
        <authorList>
            <person name="Durling M."/>
        </authorList>
    </citation>
    <scope>NUCLEOTIDE SEQUENCE</scope>
</reference>
<dbReference type="Proteomes" id="UP000701801">
    <property type="component" value="Unassembled WGS sequence"/>
</dbReference>
<proteinExistence type="predicted"/>
<feature type="compositionally biased region" description="Polar residues" evidence="1">
    <location>
        <begin position="79"/>
        <end position="91"/>
    </location>
</feature>
<comment type="caution">
    <text evidence="2">The sequence shown here is derived from an EMBL/GenBank/DDBJ whole genome shotgun (WGS) entry which is preliminary data.</text>
</comment>
<evidence type="ECO:0000256" key="1">
    <source>
        <dbReference type="SAM" id="MobiDB-lite"/>
    </source>
</evidence>
<feature type="compositionally biased region" description="Basic and acidic residues" evidence="1">
    <location>
        <begin position="67"/>
        <end position="78"/>
    </location>
</feature>
<evidence type="ECO:0000313" key="3">
    <source>
        <dbReference type="Proteomes" id="UP000701801"/>
    </source>
</evidence>
<feature type="compositionally biased region" description="Polar residues" evidence="1">
    <location>
        <begin position="401"/>
        <end position="421"/>
    </location>
</feature>
<gene>
    <name evidence="2" type="ORF">HYALB_00001131</name>
</gene>
<accession>A0A9N9LH18</accession>
<dbReference type="OrthoDB" id="10285452at2759"/>
<sequence>MKTDLSSLHFAHNPNCDCGIVEAYANKRLAVRASRFYNERYCLRRRKSAKGYTIHFPYEIKRLERPRKLNLDTEHPEKSPSTATSHQNTHQIDPLKYDPRAESVNGRLSCLKLCESFKFAGKFFASELDGLRIFRVESEAVQNGEYTDVLDPRLWTTRLYQFRDTMGRYAGALLENVSMAEMLMSTRCSKQFRATRASAIYMWWRICKLIDDFCIGCAERRKKGIWLEYEHQAFVKEVLKMKELIAYLWYALGIVLWLDMQKPEGFRWNVIHVHLYGQSTRLPSRNEYTIGHEVFSTIPDTAKLPCLTFDAPQNIHRNTSHGDTTEDVQAKVHTIDEEVFCILKNSTACYTDFQRIASGFIGAAGSPDSSSMMESEKWSTPTSLSFSTIPELESEGDRTSVHGNRSHISTPTMTPIGTPTETEFSCISEGFKDIESREEMNIQQKNDTYLLEFNPGLELKTPSFKENYMNEIIRYNSSTTLTVNPIFRKSTSKRKSDKRGSPDKRHSKELLSKARKVLKNLDIFEVLLARYRRWGFDRDSWWSEFRSNSWSTVSTERTQEDNEWENNPLVRS</sequence>
<feature type="region of interest" description="Disordered" evidence="1">
    <location>
        <begin position="393"/>
        <end position="421"/>
    </location>
</feature>
<evidence type="ECO:0000313" key="2">
    <source>
        <dbReference type="EMBL" id="CAG8972442.1"/>
    </source>
</evidence>
<dbReference type="AlphaFoldDB" id="A0A9N9LH18"/>
<protein>
    <submittedName>
        <fullName evidence="2">Uncharacterized protein</fullName>
    </submittedName>
</protein>
<feature type="region of interest" description="Disordered" evidence="1">
    <location>
        <begin position="486"/>
        <end position="508"/>
    </location>
</feature>
<dbReference type="EMBL" id="CAJVRM010000045">
    <property type="protein sequence ID" value="CAG8972442.1"/>
    <property type="molecule type" value="Genomic_DNA"/>
</dbReference>
<organism evidence="2 3">
    <name type="scientific">Hymenoscyphus albidus</name>
    <dbReference type="NCBI Taxonomy" id="595503"/>
    <lineage>
        <taxon>Eukaryota</taxon>
        <taxon>Fungi</taxon>
        <taxon>Dikarya</taxon>
        <taxon>Ascomycota</taxon>
        <taxon>Pezizomycotina</taxon>
        <taxon>Leotiomycetes</taxon>
        <taxon>Helotiales</taxon>
        <taxon>Helotiaceae</taxon>
        <taxon>Hymenoscyphus</taxon>
    </lineage>
</organism>
<feature type="compositionally biased region" description="Basic and acidic residues" evidence="1">
    <location>
        <begin position="498"/>
        <end position="508"/>
    </location>
</feature>
<keyword evidence="3" id="KW-1185">Reference proteome</keyword>
<feature type="region of interest" description="Disordered" evidence="1">
    <location>
        <begin position="67"/>
        <end position="96"/>
    </location>
</feature>
<name>A0A9N9LH18_9HELO</name>